<organism evidence="1 2">
    <name type="scientific">Marinomonas pontica</name>
    <dbReference type="NCBI Taxonomy" id="264739"/>
    <lineage>
        <taxon>Bacteria</taxon>
        <taxon>Pseudomonadati</taxon>
        <taxon>Pseudomonadota</taxon>
        <taxon>Gammaproteobacteria</taxon>
        <taxon>Oceanospirillales</taxon>
        <taxon>Oceanospirillaceae</taxon>
        <taxon>Marinomonas</taxon>
    </lineage>
</organism>
<evidence type="ECO:0008006" key="3">
    <source>
        <dbReference type="Google" id="ProtNLM"/>
    </source>
</evidence>
<keyword evidence="2" id="KW-1185">Reference proteome</keyword>
<reference evidence="1 2" key="1">
    <citation type="submission" date="2023-01" db="EMBL/GenBank/DDBJ databases">
        <title>Complete genome sequence of Marinomonas pontica strain 200518_36.</title>
        <authorList>
            <person name="Ueki S."/>
            <person name="Gajardo G."/>
            <person name="Maruyama F."/>
        </authorList>
    </citation>
    <scope>NUCLEOTIDE SEQUENCE [LARGE SCALE GENOMIC DNA]</scope>
    <source>
        <strain evidence="1 2">200518_36</strain>
    </source>
</reference>
<evidence type="ECO:0000313" key="2">
    <source>
        <dbReference type="Proteomes" id="UP001307608"/>
    </source>
</evidence>
<gene>
    <name evidence="1" type="ORF">MACH16_11600</name>
</gene>
<accession>A0ABM8FEF4</accession>
<dbReference type="Pfam" id="PF13146">
    <property type="entry name" value="TRL"/>
    <property type="match status" value="1"/>
</dbReference>
<protein>
    <recommendedName>
        <fullName evidence="3">TRL-like protein family</fullName>
    </recommendedName>
</protein>
<sequence>MRVNSGSCEVSFFEYNPSAQKTNLYFNGLKMKKSLGIALSSLVLLLSGCSTNSPVSGGLYTGVTHSGVSTGGIKNSSVTDLKKGTSSCISVLGLIATGDCSEDTARKNGGITKVHSVYHESTSVYIFFNKYETIVTGE</sequence>
<proteinExistence type="predicted"/>
<dbReference type="Proteomes" id="UP001307608">
    <property type="component" value="Chromosome"/>
</dbReference>
<evidence type="ECO:0000313" key="1">
    <source>
        <dbReference type="EMBL" id="BDX02412.1"/>
    </source>
</evidence>
<dbReference type="EMBL" id="AP027271">
    <property type="protein sequence ID" value="BDX02412.1"/>
    <property type="molecule type" value="Genomic_DNA"/>
</dbReference>
<dbReference type="InterPro" id="IPR025113">
    <property type="entry name" value="TRL-like"/>
</dbReference>
<name>A0ABM8FEF4_9GAMM</name>